<dbReference type="EMBL" id="VSSQ01045097">
    <property type="protein sequence ID" value="MPM98975.1"/>
    <property type="molecule type" value="Genomic_DNA"/>
</dbReference>
<evidence type="ECO:0000313" key="1">
    <source>
        <dbReference type="EMBL" id="MPM98975.1"/>
    </source>
</evidence>
<dbReference type="AlphaFoldDB" id="A0A645EBW2"/>
<reference evidence="1" key="1">
    <citation type="submission" date="2019-08" db="EMBL/GenBank/DDBJ databases">
        <authorList>
            <person name="Kucharzyk K."/>
            <person name="Murdoch R.W."/>
            <person name="Higgins S."/>
            <person name="Loffler F."/>
        </authorList>
    </citation>
    <scope>NUCLEOTIDE SEQUENCE</scope>
</reference>
<sequence>MKMIEVYQCELDKTIPLKYIGKVSYIGETEIKLCESILDNIDNL</sequence>
<gene>
    <name evidence="1" type="ORF">SDC9_146165</name>
</gene>
<accession>A0A645EBW2</accession>
<name>A0A645EBW2_9ZZZZ</name>
<comment type="caution">
    <text evidence="1">The sequence shown here is derived from an EMBL/GenBank/DDBJ whole genome shotgun (WGS) entry which is preliminary data.</text>
</comment>
<protein>
    <submittedName>
        <fullName evidence="1">Uncharacterized protein</fullName>
    </submittedName>
</protein>
<organism evidence="1">
    <name type="scientific">bioreactor metagenome</name>
    <dbReference type="NCBI Taxonomy" id="1076179"/>
    <lineage>
        <taxon>unclassified sequences</taxon>
        <taxon>metagenomes</taxon>
        <taxon>ecological metagenomes</taxon>
    </lineage>
</organism>
<proteinExistence type="predicted"/>